<dbReference type="SMART" id="SM00382">
    <property type="entry name" value="AAA"/>
    <property type="match status" value="1"/>
</dbReference>
<dbReference type="SUPFAM" id="SSF54211">
    <property type="entry name" value="Ribosomal protein S5 domain 2-like"/>
    <property type="match status" value="1"/>
</dbReference>
<name>A0ABS3YIX6_9BACT</name>
<organism evidence="5 6">
    <name type="scientific">Chitinophaga chungangae</name>
    <dbReference type="NCBI Taxonomy" id="2821488"/>
    <lineage>
        <taxon>Bacteria</taxon>
        <taxon>Pseudomonadati</taxon>
        <taxon>Bacteroidota</taxon>
        <taxon>Chitinophagia</taxon>
        <taxon>Chitinophagales</taxon>
        <taxon>Chitinophagaceae</taxon>
        <taxon>Chitinophaga</taxon>
    </lineage>
</organism>
<evidence type="ECO:0000256" key="2">
    <source>
        <dbReference type="ARBA" id="ARBA00022741"/>
    </source>
</evidence>
<dbReference type="InterPro" id="IPR027417">
    <property type="entry name" value="P-loop_NTPase"/>
</dbReference>
<reference evidence="6" key="1">
    <citation type="submission" date="2021-03" db="EMBL/GenBank/DDBJ databases">
        <title>Assistant Professor.</title>
        <authorList>
            <person name="Huq M.A."/>
        </authorList>
    </citation>
    <scope>NUCLEOTIDE SEQUENCE [LARGE SCALE GENOMIC DNA]</scope>
    <source>
        <strain evidence="6">MAH-28</strain>
    </source>
</reference>
<dbReference type="Gene3D" id="3.30.230.10">
    <property type="match status" value="1"/>
</dbReference>
<dbReference type="InterPro" id="IPR014721">
    <property type="entry name" value="Ribsml_uS5_D2-typ_fold_subgr"/>
</dbReference>
<keyword evidence="2" id="KW-0547">Nucleotide-binding</keyword>
<comment type="caution">
    <text evidence="5">The sequence shown here is derived from an EMBL/GenBank/DDBJ whole genome shotgun (WGS) entry which is preliminary data.</text>
</comment>
<dbReference type="InterPro" id="IPR001208">
    <property type="entry name" value="MCM_dom"/>
</dbReference>
<dbReference type="InterPro" id="IPR020568">
    <property type="entry name" value="Ribosomal_Su5_D2-typ_SF"/>
</dbReference>
<dbReference type="InterPro" id="IPR025158">
    <property type="entry name" value="Mg_chelat-rel_C"/>
</dbReference>
<evidence type="ECO:0000256" key="3">
    <source>
        <dbReference type="ARBA" id="ARBA00022840"/>
    </source>
</evidence>
<comment type="similarity">
    <text evidence="1">Belongs to the Mg-chelatase subunits D/I family. ComM subfamily.</text>
</comment>
<dbReference type="InterPro" id="IPR004482">
    <property type="entry name" value="Mg_chelat-rel"/>
</dbReference>
<dbReference type="Pfam" id="PF01078">
    <property type="entry name" value="Mg_chelatase"/>
    <property type="match status" value="1"/>
</dbReference>
<evidence type="ECO:0000256" key="1">
    <source>
        <dbReference type="ARBA" id="ARBA00006354"/>
    </source>
</evidence>
<keyword evidence="3" id="KW-0067">ATP-binding</keyword>
<dbReference type="InterPro" id="IPR045006">
    <property type="entry name" value="CHLI-like"/>
</dbReference>
<evidence type="ECO:0000313" key="6">
    <source>
        <dbReference type="Proteomes" id="UP000679126"/>
    </source>
</evidence>
<protein>
    <submittedName>
        <fullName evidence="5">YifB family Mg chelatase-like AAA ATPase</fullName>
    </submittedName>
</protein>
<dbReference type="SUPFAM" id="SSF52540">
    <property type="entry name" value="P-loop containing nucleoside triphosphate hydrolases"/>
    <property type="match status" value="1"/>
</dbReference>
<dbReference type="PANTHER" id="PTHR32039:SF7">
    <property type="entry name" value="COMPETENCE PROTEIN COMM"/>
    <property type="match status" value="1"/>
</dbReference>
<dbReference type="Gene3D" id="3.40.50.300">
    <property type="entry name" value="P-loop containing nucleotide triphosphate hydrolases"/>
    <property type="match status" value="1"/>
</dbReference>
<dbReference type="RefSeq" id="WP_209147727.1">
    <property type="nucleotide sequence ID" value="NZ_JAGHKP010000004.1"/>
</dbReference>
<accession>A0ABS3YIX6</accession>
<evidence type="ECO:0000259" key="4">
    <source>
        <dbReference type="SMART" id="SM00382"/>
    </source>
</evidence>
<dbReference type="Pfam" id="PF13335">
    <property type="entry name" value="Mg_chelatase_C"/>
    <property type="match status" value="1"/>
</dbReference>
<dbReference type="InterPro" id="IPR000523">
    <property type="entry name" value="Mg_chelatse_chII-like_cat_dom"/>
</dbReference>
<evidence type="ECO:0000313" key="5">
    <source>
        <dbReference type="EMBL" id="MBO9154612.1"/>
    </source>
</evidence>
<dbReference type="PANTHER" id="PTHR32039">
    <property type="entry name" value="MAGNESIUM-CHELATASE SUBUNIT CHLI"/>
    <property type="match status" value="1"/>
</dbReference>
<sequence>MLVKIFGSAIHGVEAITITIEVNVGQGTRFCLVGLPDNAVKESEFRIETVIKNIGYKMPRLRTVVNMAPAGIRKAGSAYDLPIALGIVAASKQVIFTRNPEHYVIMGELSLDGALRPIRGILPMAMQAKKEGYRGIILPAQNAREAAIVEGLEVFSMQHINEVLAFLKGEEKECEAAKPYAASVSAEVDFSEISGQGTVKRAMEIAAAGGHNIILIGPPGSGKTMIAQRVPTILPPLSLQEALETTRIHSVAGKLAEDAGIISARPFRSPHHTISDVAMAGGGPVPQPGEISLAQNGVLFLDELPEYKRSVLEVLRQPMEERKITISRTRSSAEFPASFMLVAAMNPCPCGYFNHPDKPCSCPPGMVQKYLNRVSGPLLDRIDLHIEVTPVSPASLASTVRSETSDNIRERVMLARGRQLARFFDTDNQPRSPDGKARPTAHIYCNAQMTAKQLHHYCRLPPNARELLSQAMKKLQLSARAYERIIKVSRTIADLEGSEHITPHHIAEAIQYRTLDRDSWGRHY</sequence>
<gene>
    <name evidence="5" type="ORF">J7I43_20470</name>
</gene>
<dbReference type="NCBIfam" id="TIGR00368">
    <property type="entry name" value="YifB family Mg chelatase-like AAA ATPase"/>
    <property type="match status" value="1"/>
</dbReference>
<dbReference type="InterPro" id="IPR003593">
    <property type="entry name" value="AAA+_ATPase"/>
</dbReference>
<feature type="domain" description="AAA+ ATPase" evidence="4">
    <location>
        <begin position="209"/>
        <end position="392"/>
    </location>
</feature>
<dbReference type="Proteomes" id="UP000679126">
    <property type="component" value="Unassembled WGS sequence"/>
</dbReference>
<dbReference type="PRINTS" id="PR01657">
    <property type="entry name" value="MCMFAMILY"/>
</dbReference>
<dbReference type="Pfam" id="PF13541">
    <property type="entry name" value="ChlI"/>
    <property type="match status" value="1"/>
</dbReference>
<dbReference type="EMBL" id="JAGHKP010000004">
    <property type="protein sequence ID" value="MBO9154612.1"/>
    <property type="molecule type" value="Genomic_DNA"/>
</dbReference>
<proteinExistence type="inferred from homology"/>
<keyword evidence="6" id="KW-1185">Reference proteome</keyword>